<reference evidence="3" key="1">
    <citation type="submission" date="2023-07" db="EMBL/GenBank/DDBJ databases">
        <title>A chromosome-level genome assembly of Lolium multiflorum.</title>
        <authorList>
            <person name="Chen Y."/>
            <person name="Copetti D."/>
            <person name="Kolliker R."/>
            <person name="Studer B."/>
        </authorList>
    </citation>
    <scope>NUCLEOTIDE SEQUENCE</scope>
    <source>
        <strain evidence="3">02402/16</strain>
        <tissue evidence="3">Leaf</tissue>
    </source>
</reference>
<comment type="caution">
    <text evidence="3">The sequence shown here is derived from an EMBL/GenBank/DDBJ whole genome shotgun (WGS) entry which is preliminary data.</text>
</comment>
<dbReference type="InterPro" id="IPR052160">
    <property type="entry name" value="Gypsy_RT_Integrase-like"/>
</dbReference>
<dbReference type="GO" id="GO:0015074">
    <property type="term" value="P:DNA integration"/>
    <property type="evidence" value="ECO:0007669"/>
    <property type="project" value="InterPro"/>
</dbReference>
<proteinExistence type="predicted"/>
<dbReference type="InterPro" id="IPR036397">
    <property type="entry name" value="RNaseH_sf"/>
</dbReference>
<evidence type="ECO:0000313" key="3">
    <source>
        <dbReference type="EMBL" id="KAK1666803.1"/>
    </source>
</evidence>
<dbReference type="PROSITE" id="PS50994">
    <property type="entry name" value="INTEGRASE"/>
    <property type="match status" value="1"/>
</dbReference>
<evidence type="ECO:0000313" key="4">
    <source>
        <dbReference type="Proteomes" id="UP001231189"/>
    </source>
</evidence>
<dbReference type="GO" id="GO:0003676">
    <property type="term" value="F:nucleic acid binding"/>
    <property type="evidence" value="ECO:0007669"/>
    <property type="project" value="InterPro"/>
</dbReference>
<dbReference type="InterPro" id="IPR001584">
    <property type="entry name" value="Integrase_cat-core"/>
</dbReference>
<name>A0AAD8WNH3_LOLMU</name>
<sequence length="387" mass="43413">MENYSSSWETAVMKMAVKMAAVSMEKPSGALPRPAACRNRLLSPGSWLRDGGGSGRLENIAYDPVHVNDSFPNEQLAAIKDITPEIEPQKFILSCDECQRVGNISRRNEMPMNYTLVIEPFDCWGFDFMGPFPSSEGNTHILVVVDYVTKWVEAIPTKSADGETSLKMLLDVIFPRFGVPRYLMTDGGSHFIHGGFRKTLAKYGINHRIASAYHPQTSGQVELSNREIKSILQKTVNKSRKNWASKLKEALWAYRTAYKNPMGINPSKEIFSELENQRPGVLFCHEASRRPKESEVGPRGAATIGRARPGHGRADLWCGRVAPTLPSAYLKPSSRNPGPRATIRKTFQTPPPRNPISGIQEIAARLRERGFISRRTLHRHDRLRSDE</sequence>
<dbReference type="PANTHER" id="PTHR47266">
    <property type="entry name" value="ENDONUCLEASE-RELATED"/>
    <property type="match status" value="1"/>
</dbReference>
<gene>
    <name evidence="3" type="ORF">QYE76_054962</name>
</gene>
<dbReference type="Pfam" id="PF00665">
    <property type="entry name" value="rve"/>
    <property type="match status" value="1"/>
</dbReference>
<feature type="region of interest" description="Disordered" evidence="1">
    <location>
        <begin position="328"/>
        <end position="357"/>
    </location>
</feature>
<feature type="domain" description="Integrase catalytic" evidence="2">
    <location>
        <begin position="116"/>
        <end position="274"/>
    </location>
</feature>
<dbReference type="Proteomes" id="UP001231189">
    <property type="component" value="Unassembled WGS sequence"/>
</dbReference>
<dbReference type="EMBL" id="JAUUTY010000003">
    <property type="protein sequence ID" value="KAK1666803.1"/>
    <property type="molecule type" value="Genomic_DNA"/>
</dbReference>
<keyword evidence="4" id="KW-1185">Reference proteome</keyword>
<dbReference type="AlphaFoldDB" id="A0AAD8WNH3"/>
<dbReference type="Gene3D" id="3.30.420.10">
    <property type="entry name" value="Ribonuclease H-like superfamily/Ribonuclease H"/>
    <property type="match status" value="1"/>
</dbReference>
<protein>
    <recommendedName>
        <fullName evidence="2">Integrase catalytic domain-containing protein</fullName>
    </recommendedName>
</protein>
<evidence type="ECO:0000256" key="1">
    <source>
        <dbReference type="SAM" id="MobiDB-lite"/>
    </source>
</evidence>
<organism evidence="3 4">
    <name type="scientific">Lolium multiflorum</name>
    <name type="common">Italian ryegrass</name>
    <name type="synonym">Lolium perenne subsp. multiflorum</name>
    <dbReference type="NCBI Taxonomy" id="4521"/>
    <lineage>
        <taxon>Eukaryota</taxon>
        <taxon>Viridiplantae</taxon>
        <taxon>Streptophyta</taxon>
        <taxon>Embryophyta</taxon>
        <taxon>Tracheophyta</taxon>
        <taxon>Spermatophyta</taxon>
        <taxon>Magnoliopsida</taxon>
        <taxon>Liliopsida</taxon>
        <taxon>Poales</taxon>
        <taxon>Poaceae</taxon>
        <taxon>BOP clade</taxon>
        <taxon>Pooideae</taxon>
        <taxon>Poodae</taxon>
        <taxon>Poeae</taxon>
        <taxon>Poeae Chloroplast Group 2 (Poeae type)</taxon>
        <taxon>Loliodinae</taxon>
        <taxon>Loliinae</taxon>
        <taxon>Lolium</taxon>
    </lineage>
</organism>
<evidence type="ECO:0000259" key="2">
    <source>
        <dbReference type="PROSITE" id="PS50994"/>
    </source>
</evidence>
<dbReference type="SUPFAM" id="SSF53098">
    <property type="entry name" value="Ribonuclease H-like"/>
    <property type="match status" value="1"/>
</dbReference>
<feature type="region of interest" description="Disordered" evidence="1">
    <location>
        <begin position="288"/>
        <end position="308"/>
    </location>
</feature>
<accession>A0AAD8WNH3</accession>
<dbReference type="InterPro" id="IPR012337">
    <property type="entry name" value="RNaseH-like_sf"/>
</dbReference>